<keyword evidence="10" id="KW-0408">Iron</keyword>
<evidence type="ECO:0000256" key="11">
    <source>
        <dbReference type="ARBA" id="ARBA00023014"/>
    </source>
</evidence>
<dbReference type="SFLD" id="SFLDG01070">
    <property type="entry name" value="PLP-dependent"/>
    <property type="match status" value="1"/>
</dbReference>
<evidence type="ECO:0000256" key="3">
    <source>
        <dbReference type="ARBA" id="ARBA00001966"/>
    </source>
</evidence>
<evidence type="ECO:0000313" key="18">
    <source>
        <dbReference type="Proteomes" id="UP000199424"/>
    </source>
</evidence>
<keyword evidence="11 14" id="KW-0411">Iron-sulfur</keyword>
<dbReference type="InterPro" id="IPR007197">
    <property type="entry name" value="rSAM"/>
</dbReference>
<dbReference type="Proteomes" id="UP000199424">
    <property type="component" value="Unassembled WGS sequence"/>
</dbReference>
<dbReference type="SFLD" id="SFLDS00029">
    <property type="entry name" value="Radical_SAM"/>
    <property type="match status" value="1"/>
</dbReference>
<evidence type="ECO:0000259" key="16">
    <source>
        <dbReference type="PROSITE" id="PS51918"/>
    </source>
</evidence>
<evidence type="ECO:0000256" key="12">
    <source>
        <dbReference type="ARBA" id="ARBA00023235"/>
    </source>
</evidence>
<dbReference type="CDD" id="cd01335">
    <property type="entry name" value="Radical_SAM"/>
    <property type="match status" value="1"/>
</dbReference>
<comment type="catalytic activity">
    <reaction evidence="1">
        <text>L-lysine = D-beta-lysine</text>
        <dbReference type="Rhea" id="RHEA:44148"/>
        <dbReference type="ChEBI" id="CHEBI:32551"/>
        <dbReference type="ChEBI" id="CHEBI:84138"/>
    </reaction>
</comment>
<dbReference type="InterPro" id="IPR058240">
    <property type="entry name" value="rSAM_sf"/>
</dbReference>
<evidence type="ECO:0000256" key="1">
    <source>
        <dbReference type="ARBA" id="ARBA00001352"/>
    </source>
</evidence>
<evidence type="ECO:0000256" key="10">
    <source>
        <dbReference type="ARBA" id="ARBA00023004"/>
    </source>
</evidence>
<evidence type="ECO:0000313" key="17">
    <source>
        <dbReference type="EMBL" id="SFR49002.1"/>
    </source>
</evidence>
<dbReference type="AlphaFoldDB" id="A0A1I6H3K2"/>
<dbReference type="RefSeq" id="WP_177203808.1">
    <property type="nucleotide sequence ID" value="NZ_FOYU01000002.1"/>
</dbReference>
<organism evidence="17 18">
    <name type="scientific">Pseudidiomarina maritima</name>
    <dbReference type="NCBI Taxonomy" id="519453"/>
    <lineage>
        <taxon>Bacteria</taxon>
        <taxon>Pseudomonadati</taxon>
        <taxon>Pseudomonadota</taxon>
        <taxon>Gammaproteobacteria</taxon>
        <taxon>Alteromonadales</taxon>
        <taxon>Idiomarinaceae</taxon>
        <taxon>Pseudidiomarina</taxon>
    </lineage>
</organism>
<evidence type="ECO:0000256" key="15">
    <source>
        <dbReference type="PIRSR" id="PIRSR603739-50"/>
    </source>
</evidence>
<evidence type="ECO:0000256" key="5">
    <source>
        <dbReference type="ARBA" id="ARBA00022363"/>
    </source>
</evidence>
<keyword evidence="18" id="KW-1185">Reference proteome</keyword>
<dbReference type="PIRSF" id="PIRSF004911">
    <property type="entry name" value="DUF160"/>
    <property type="match status" value="1"/>
</dbReference>
<feature type="binding site" evidence="14">
    <location>
        <position position="124"/>
    </location>
    <ligand>
        <name>[4Fe-4S] cluster</name>
        <dbReference type="ChEBI" id="CHEBI:49883"/>
        <note>4Fe-4S-S-AdoMet</note>
    </ligand>
</feature>
<dbReference type="InterPro" id="IPR003739">
    <property type="entry name" value="Lys_aminomutase/Glu_NH3_mut"/>
</dbReference>
<name>A0A1I6H3K2_9GAMM</name>
<keyword evidence="8 14" id="KW-0479">Metal-binding</keyword>
<dbReference type="Gene3D" id="3.20.20.70">
    <property type="entry name" value="Aldolase class I"/>
    <property type="match status" value="1"/>
</dbReference>
<comment type="similarity">
    <text evidence="4">Belongs to the radical SAM superfamily. KamA family.</text>
</comment>
<comment type="cofactor">
    <cofactor evidence="2 15">
        <name>pyridoxal 5'-phosphate</name>
        <dbReference type="ChEBI" id="CHEBI:597326"/>
    </cofactor>
</comment>
<protein>
    <recommendedName>
        <fullName evidence="5">L-lysine 2,3-aminomutase</fullName>
    </recommendedName>
    <alternativeName>
        <fullName evidence="13">EF-P post-translational modification enzyme B</fullName>
    </alternativeName>
</protein>
<evidence type="ECO:0000256" key="8">
    <source>
        <dbReference type="ARBA" id="ARBA00022723"/>
    </source>
</evidence>
<dbReference type="NCBIfam" id="TIGR03821">
    <property type="entry name" value="EFP_modif_epmB"/>
    <property type="match status" value="1"/>
</dbReference>
<dbReference type="PROSITE" id="PS51918">
    <property type="entry name" value="RADICAL_SAM"/>
    <property type="match status" value="1"/>
</dbReference>
<evidence type="ECO:0000256" key="4">
    <source>
        <dbReference type="ARBA" id="ARBA00008703"/>
    </source>
</evidence>
<dbReference type="InterPro" id="IPR022462">
    <property type="entry name" value="EpmB"/>
</dbReference>
<dbReference type="Pfam" id="PF04055">
    <property type="entry name" value="Radical_SAM"/>
    <property type="match status" value="1"/>
</dbReference>
<feature type="modified residue" description="N6-(pyridoxal phosphate)lysine" evidence="15">
    <location>
        <position position="329"/>
    </location>
</feature>
<dbReference type="GO" id="GO:0051539">
    <property type="term" value="F:4 iron, 4 sulfur cluster binding"/>
    <property type="evidence" value="ECO:0007669"/>
    <property type="project" value="UniProtKB-KW"/>
</dbReference>
<sequence>MSNLNVISVRPQWQQELAQSISDPRELGALLRLPEDWITQNQSARELFPLRVTRYFAGLMTPGDRFDPLLLQVMPKQEEFATKEGFVTDPLEEQSSNHSGILHKYKSRVLVILRGGCAINCRYCFRRHFPYEDHHFGRAQLQQLVELVQADAAINEVILSGGDPLMANDDQLERVITELEGLPQLKRVRIHSRLPVVLPSRLTEKLAKRLQSSRLQAILVIHANHPREITSTLKSALAMWAKHNVTLFNQSVLLAGINDSADVLEALSEALFDARVIPYYLHQLDKVAGASHFAVSDERARQLEHELRARLPGFLVPKLVREIAGEASKTPL</sequence>
<keyword evidence="7" id="KW-0949">S-adenosyl-L-methionine</keyword>
<feature type="binding site" evidence="14">
    <location>
        <position position="121"/>
    </location>
    <ligand>
        <name>[4Fe-4S] cluster</name>
        <dbReference type="ChEBI" id="CHEBI:49883"/>
        <note>4Fe-4S-S-AdoMet</note>
    </ligand>
</feature>
<dbReference type="InterPro" id="IPR013785">
    <property type="entry name" value="Aldolase_TIM"/>
</dbReference>
<keyword evidence="6 14" id="KW-0004">4Fe-4S</keyword>
<feature type="domain" description="Radical SAM core" evidence="16">
    <location>
        <begin position="103"/>
        <end position="326"/>
    </location>
</feature>
<dbReference type="GO" id="GO:0046872">
    <property type="term" value="F:metal ion binding"/>
    <property type="evidence" value="ECO:0007669"/>
    <property type="project" value="UniProtKB-KW"/>
</dbReference>
<evidence type="ECO:0000256" key="6">
    <source>
        <dbReference type="ARBA" id="ARBA00022485"/>
    </source>
</evidence>
<feature type="binding site" evidence="14">
    <location>
        <position position="117"/>
    </location>
    <ligand>
        <name>[4Fe-4S] cluster</name>
        <dbReference type="ChEBI" id="CHEBI:49883"/>
        <note>4Fe-4S-S-AdoMet</note>
    </ligand>
</feature>
<dbReference type="SUPFAM" id="SSF102114">
    <property type="entry name" value="Radical SAM enzymes"/>
    <property type="match status" value="1"/>
</dbReference>
<evidence type="ECO:0000256" key="2">
    <source>
        <dbReference type="ARBA" id="ARBA00001933"/>
    </source>
</evidence>
<accession>A0A1I6H3K2</accession>
<dbReference type="EMBL" id="FOYU01000002">
    <property type="protein sequence ID" value="SFR49002.1"/>
    <property type="molecule type" value="Genomic_DNA"/>
</dbReference>
<dbReference type="GO" id="GO:0016853">
    <property type="term" value="F:isomerase activity"/>
    <property type="evidence" value="ECO:0007669"/>
    <property type="project" value="UniProtKB-KW"/>
</dbReference>
<proteinExistence type="inferred from homology"/>
<dbReference type="PANTHER" id="PTHR30538">
    <property type="entry name" value="LYSINE 2,3-AMINOMUTASE-RELATED"/>
    <property type="match status" value="1"/>
</dbReference>
<gene>
    <name evidence="17" type="ORF">SAMN04488070_1393</name>
</gene>
<evidence type="ECO:0000256" key="13">
    <source>
        <dbReference type="ARBA" id="ARBA00030756"/>
    </source>
</evidence>
<evidence type="ECO:0000256" key="14">
    <source>
        <dbReference type="PIRSR" id="PIRSR004911-1"/>
    </source>
</evidence>
<keyword evidence="12" id="KW-0413">Isomerase</keyword>
<evidence type="ECO:0000256" key="7">
    <source>
        <dbReference type="ARBA" id="ARBA00022691"/>
    </source>
</evidence>
<comment type="cofactor">
    <cofactor evidence="3">
        <name>[4Fe-4S] cluster</name>
        <dbReference type="ChEBI" id="CHEBI:49883"/>
    </cofactor>
</comment>
<dbReference type="NCBIfam" id="TIGR00238">
    <property type="entry name" value="KamA family radical SAM protein"/>
    <property type="match status" value="1"/>
</dbReference>
<keyword evidence="9 15" id="KW-0663">Pyridoxal phosphate</keyword>
<reference evidence="18" key="1">
    <citation type="submission" date="2016-10" db="EMBL/GenBank/DDBJ databases">
        <authorList>
            <person name="Varghese N."/>
            <person name="Submissions S."/>
        </authorList>
    </citation>
    <scope>NUCLEOTIDE SEQUENCE [LARGE SCALE GENOMIC DNA]</scope>
    <source>
        <strain evidence="18">CGMCC 1.7285</strain>
    </source>
</reference>
<dbReference type="PANTHER" id="PTHR30538:SF1">
    <property type="entry name" value="L-LYSINE 2,3-AMINOMUTASE"/>
    <property type="match status" value="1"/>
</dbReference>
<dbReference type="SFLD" id="SFLDF00314">
    <property type="entry name" value="L-lysine_2_3-aminomutase_(yjeK"/>
    <property type="match status" value="1"/>
</dbReference>
<evidence type="ECO:0000256" key="9">
    <source>
        <dbReference type="ARBA" id="ARBA00022898"/>
    </source>
</evidence>